<dbReference type="AlphaFoldDB" id="I8I9T7"/>
<name>I8I9T7_ASPO3</name>
<organism evidence="1 2">
    <name type="scientific">Aspergillus oryzae (strain 3.042)</name>
    <name type="common">Yellow koji mold</name>
    <dbReference type="NCBI Taxonomy" id="1160506"/>
    <lineage>
        <taxon>Eukaryota</taxon>
        <taxon>Fungi</taxon>
        <taxon>Dikarya</taxon>
        <taxon>Ascomycota</taxon>
        <taxon>Pezizomycotina</taxon>
        <taxon>Eurotiomycetes</taxon>
        <taxon>Eurotiomycetidae</taxon>
        <taxon>Eurotiales</taxon>
        <taxon>Aspergillaceae</taxon>
        <taxon>Aspergillus</taxon>
        <taxon>Aspergillus subgen. Circumdati</taxon>
    </lineage>
</organism>
<comment type="caution">
    <text evidence="1">The sequence shown here is derived from an EMBL/GenBank/DDBJ whole genome shotgun (WGS) entry which is preliminary data.</text>
</comment>
<sequence>MAESKSVLCDHQPQSAISQTLRHVILTARLGLSVCLSALIPSSPSSPLWPKWLYTGLHQEFSHHILDRKNKYNKKGINKVSHQSTRRIKSEPLLDGVRLRSDDERFFFAMRPCISVEDRSPDNLYGLGPDGEPRLYPLQ</sequence>
<reference evidence="2" key="2">
    <citation type="submission" date="2012-06" db="EMBL/GenBank/DDBJ databases">
        <title>Comparative genomic analyses of Aspergillus oryzae 3.042 and A. oryzae RIB40 for soy-sauce fermentation.</title>
        <authorList>
            <person name="Zhao G."/>
            <person name="Hou L."/>
            <person name="Wang C."/>
            <person name="Cao X."/>
        </authorList>
    </citation>
    <scope>NUCLEOTIDE SEQUENCE [LARGE SCALE GENOMIC DNA]</scope>
    <source>
        <strain evidence="2">3.042</strain>
    </source>
</reference>
<dbReference type="EMBL" id="AKHY01000197">
    <property type="protein sequence ID" value="EIT74006.1"/>
    <property type="molecule type" value="Genomic_DNA"/>
</dbReference>
<gene>
    <name evidence="1" type="ORF">Ao3042_09906</name>
</gene>
<accession>I8I9T7</accession>
<evidence type="ECO:0000313" key="1">
    <source>
        <dbReference type="EMBL" id="EIT74006.1"/>
    </source>
</evidence>
<protein>
    <submittedName>
        <fullName evidence="1">Uncharacterized protein</fullName>
    </submittedName>
</protein>
<evidence type="ECO:0000313" key="2">
    <source>
        <dbReference type="Proteomes" id="UP000002812"/>
    </source>
</evidence>
<proteinExistence type="predicted"/>
<dbReference type="HOGENOM" id="CLU_1844682_0_0_1"/>
<dbReference type="Proteomes" id="UP000002812">
    <property type="component" value="Unassembled WGS sequence"/>
</dbReference>
<reference evidence="1 2" key="1">
    <citation type="journal article" date="2012" name="Eukaryot. Cell">
        <title>Draft genome sequence of Aspergillus oryzae strain 3.042.</title>
        <authorList>
            <person name="Zhao G."/>
            <person name="Yao Y."/>
            <person name="Qi W."/>
            <person name="Wang C."/>
            <person name="Hou L."/>
            <person name="Zeng B."/>
            <person name="Cao X."/>
        </authorList>
    </citation>
    <scope>NUCLEOTIDE SEQUENCE [LARGE SCALE GENOMIC DNA]</scope>
    <source>
        <strain evidence="1 2">3.042</strain>
    </source>
</reference>